<sequence length="318" mass="35117">MGTPQDTCAGAPPKQKAGPLPPSSRAIVSPYDTSARYARHGHIISWKGFTAHLTETCAPDGPNVITDVATTAATTHDSQVLPGIHTRLSRRGLLPAEHLVDAGYTSLPHLEQAAREHQITVSGPLKSNPTRQHRRNEGFARDDFRIDYDRQQVTCPQGQVGAGWHGPYPTSSPTAAPLIVARFTKSQCRPCPARAQCTTTADSARTVGFPPRELRDLQLRVRAEQQTPEWKTRYAVRSGVEGTVNEFAHGHGMRHCRYRGQEKAHIQHVLTAIAVNIERLSGLPPTEEAPIPRRPTAFQNYLDQHELPRLKSWRTLGS</sequence>
<evidence type="ECO:0000259" key="2">
    <source>
        <dbReference type="Pfam" id="PF13751"/>
    </source>
</evidence>
<evidence type="ECO:0000256" key="1">
    <source>
        <dbReference type="SAM" id="MobiDB-lite"/>
    </source>
</evidence>
<evidence type="ECO:0000313" key="3">
    <source>
        <dbReference type="EMBL" id="WUX51750.1"/>
    </source>
</evidence>
<protein>
    <submittedName>
        <fullName evidence="3">Transposase</fullName>
    </submittedName>
</protein>
<keyword evidence="4" id="KW-1185">Reference proteome</keyword>
<dbReference type="RefSeq" id="WP_329075421.1">
    <property type="nucleotide sequence ID" value="NZ_CP109495.1"/>
</dbReference>
<gene>
    <name evidence="3" type="ORF">OG442_09485</name>
</gene>
<dbReference type="PANTHER" id="PTHR33408:SF2">
    <property type="entry name" value="TRANSPOSASE DDE DOMAIN-CONTAINING PROTEIN"/>
    <property type="match status" value="1"/>
</dbReference>
<dbReference type="EMBL" id="CP109495">
    <property type="protein sequence ID" value="WUX51750.1"/>
    <property type="molecule type" value="Genomic_DNA"/>
</dbReference>
<name>A0ABZ1ZZ49_STRNV</name>
<dbReference type="InterPro" id="IPR025668">
    <property type="entry name" value="Tnp_DDE_dom"/>
</dbReference>
<organism evidence="3 4">
    <name type="scientific">Streptomyces niveus</name>
    <name type="common">Streptomyces spheroides</name>
    <dbReference type="NCBI Taxonomy" id="193462"/>
    <lineage>
        <taxon>Bacteria</taxon>
        <taxon>Bacillati</taxon>
        <taxon>Actinomycetota</taxon>
        <taxon>Actinomycetes</taxon>
        <taxon>Kitasatosporales</taxon>
        <taxon>Streptomycetaceae</taxon>
        <taxon>Streptomyces</taxon>
    </lineage>
</organism>
<dbReference type="Proteomes" id="UP001432209">
    <property type="component" value="Chromosome"/>
</dbReference>
<evidence type="ECO:0000313" key="4">
    <source>
        <dbReference type="Proteomes" id="UP001432209"/>
    </source>
</evidence>
<proteinExistence type="predicted"/>
<feature type="domain" description="Transposase DDE" evidence="2">
    <location>
        <begin position="154"/>
        <end position="280"/>
    </location>
</feature>
<reference evidence="3" key="1">
    <citation type="submission" date="2022-10" db="EMBL/GenBank/DDBJ databases">
        <title>The complete genomes of actinobacterial strains from the NBC collection.</title>
        <authorList>
            <person name="Joergensen T.S."/>
            <person name="Alvarez Arevalo M."/>
            <person name="Sterndorff E.B."/>
            <person name="Faurdal D."/>
            <person name="Vuksanovic O."/>
            <person name="Mourched A.-S."/>
            <person name="Charusanti P."/>
            <person name="Shaw S."/>
            <person name="Blin K."/>
            <person name="Weber T."/>
        </authorList>
    </citation>
    <scope>NUCLEOTIDE SEQUENCE</scope>
    <source>
        <strain evidence="3">NBC_01432</strain>
    </source>
</reference>
<dbReference type="PANTHER" id="PTHR33408">
    <property type="entry name" value="TRANSPOSASE"/>
    <property type="match status" value="1"/>
</dbReference>
<dbReference type="Pfam" id="PF13751">
    <property type="entry name" value="DDE_Tnp_1_6"/>
    <property type="match status" value="1"/>
</dbReference>
<accession>A0ABZ1ZZ49</accession>
<feature type="region of interest" description="Disordered" evidence="1">
    <location>
        <begin position="1"/>
        <end position="26"/>
    </location>
</feature>